<name>U2EVW5_9BACT</name>
<dbReference type="AlphaFoldDB" id="U2EVW5"/>
<dbReference type="Pfam" id="PF19778">
    <property type="entry name" value="RE_endonuc"/>
    <property type="match status" value="1"/>
</dbReference>
<gene>
    <name evidence="3" type="ORF">UNSW3_23</name>
</gene>
<accession>U2EVW5</accession>
<dbReference type="Pfam" id="PF04851">
    <property type="entry name" value="ResIII"/>
    <property type="match status" value="1"/>
</dbReference>
<dbReference type="GO" id="GO:0015668">
    <property type="term" value="F:type III site-specific deoxyribonuclease activity"/>
    <property type="evidence" value="ECO:0007669"/>
    <property type="project" value="InterPro"/>
</dbReference>
<dbReference type="InterPro" id="IPR027417">
    <property type="entry name" value="P-loop_NTPase"/>
</dbReference>
<comment type="caution">
    <text evidence="3">The sequence shown here is derived from an EMBL/GenBank/DDBJ whole genome shotgun (WGS) entry which is preliminary data.</text>
</comment>
<evidence type="ECO:0000313" key="4">
    <source>
        <dbReference type="Proteomes" id="UP000016636"/>
    </source>
</evidence>
<dbReference type="NCBIfam" id="NF012027">
    <property type="entry name" value="PRK15483.1"/>
    <property type="match status" value="1"/>
</dbReference>
<reference evidence="3 4" key="1">
    <citation type="journal article" date="2013" name="BMC Genomics">
        <title>Comparative genomics of Campylobacter concisus isolates reveals genetic diversity and provides insights into disease association.</title>
        <authorList>
            <person name="Deshpande N.P."/>
            <person name="Kaakoush N.O."/>
            <person name="Wilkins M.R."/>
            <person name="Mitchell H.M."/>
        </authorList>
    </citation>
    <scope>NUCLEOTIDE SEQUENCE [LARGE SCALE GENOMIC DNA]</scope>
    <source>
        <strain evidence="3 4">UNSW3</strain>
    </source>
</reference>
<dbReference type="PATRIC" id="fig|1242966.3.peg.1195"/>
<proteinExistence type="predicted"/>
<evidence type="ECO:0000259" key="1">
    <source>
        <dbReference type="Pfam" id="PF04851"/>
    </source>
</evidence>
<dbReference type="SUPFAM" id="SSF52540">
    <property type="entry name" value="P-loop containing nucleoside triphosphate hydrolases"/>
    <property type="match status" value="2"/>
</dbReference>
<feature type="domain" description="Type III restriction enzyme C-terminal endonuclease" evidence="2">
    <location>
        <begin position="801"/>
        <end position="905"/>
    </location>
</feature>
<dbReference type="Gene3D" id="3.40.50.300">
    <property type="entry name" value="P-loop containing nucleotide triphosphate hydrolases"/>
    <property type="match status" value="2"/>
</dbReference>
<dbReference type="Proteomes" id="UP000016636">
    <property type="component" value="Unassembled WGS sequence"/>
</dbReference>
<dbReference type="InterPro" id="IPR045572">
    <property type="entry name" value="RE_endonuc_C"/>
</dbReference>
<dbReference type="GO" id="GO:0003677">
    <property type="term" value="F:DNA binding"/>
    <property type="evidence" value="ECO:0007669"/>
    <property type="project" value="InterPro"/>
</dbReference>
<evidence type="ECO:0000313" key="3">
    <source>
        <dbReference type="EMBL" id="ERJ22097.1"/>
    </source>
</evidence>
<dbReference type="EMBL" id="ANNE01000010">
    <property type="protein sequence ID" value="ERJ22097.1"/>
    <property type="molecule type" value="Genomic_DNA"/>
</dbReference>
<dbReference type="InterPro" id="IPR006935">
    <property type="entry name" value="Helicase/UvrB_N"/>
</dbReference>
<sequence>MAGFNYEKDLPHQNEAINAVMDALVGREIKTSLNAEQNPLIESKNNVFDICMQTGTGKTYTFTKMMFELNKIADVFKFIIAVPTLSIKAGTMSFLNSEATREHFRDIYSKNIKIYIVESIKSKDKKERMPSAISEYARASENNAIHVLVINQGMINSDTMEKEFDITLFDEISNPFKAISYTRPILIIDEPHKFDKENKTWGNLKKFNAQLTFRYGATFKEFENKIYELNALDAFNADLVKGVEVYVAKFDEAADVSVRLVSTDGAIAKFERKADRKSKFYNLGKGDDLELIDENLRGIKIEKLNTKIILLNNGLEMKRGDEINPFSYSQTLQQKMLEVVVDAHFKNERELMKRSPRIKPLALFFINDIDSYREEKGEFRAEFEKLIKSKMEQIYKEEEPGFYKDYLKKSLDDLSLTHGGYFSKDNDDKDEKIQKEIDEILHDKESLLSLDNTRRFIFSKWTLREDWDNPNVFTICKLRSSGSNTSKLQEVGRGLRLPVNEYMARVKDDKFMLNYIVDFKEKDFANSLINEINESVETELNKEELTEDMIRLVALKFGISKDEILKRLDEECAINRSNKFLEGGYEKFKEMYSLGSRDLSQKIRNVEDKKKGIKIRPAMFTELKELWERLNERAILEYMIKDESEFGKIFSDFLSDRKDIFKPSGLEVQRFGVNATKGGMSIVNISSIEDKIEPINTLTYKEFLVKLSDVICARLDTLYIAFEKCKEVDIKNYLNLSTIYTLKNEFNRYLLENAISKFSISYKKIESSVHPTKFTDEKGYIKDVSPKDLGVQSIKGETAKEYLFDEIFYDSELEKENIVEEISEVVVFTKIPKNSIKIPVAGGGTYSPDFAYIINKKDGKSRLNFIIETKNKPKSELAISEKQKIKHAQELFSSSGFDVKFETQFENEKILEVIKKSL</sequence>
<protein>
    <submittedName>
        <fullName evidence="3">Type III restriction-modification system restriction subunit</fullName>
    </submittedName>
</protein>
<feature type="domain" description="Helicase/UvrB N-terminal" evidence="1">
    <location>
        <begin position="11"/>
        <end position="220"/>
    </location>
</feature>
<organism evidence="3 4">
    <name type="scientific">Campylobacter concisus UNSW3</name>
    <dbReference type="NCBI Taxonomy" id="1242966"/>
    <lineage>
        <taxon>Bacteria</taxon>
        <taxon>Pseudomonadati</taxon>
        <taxon>Campylobacterota</taxon>
        <taxon>Epsilonproteobacteria</taxon>
        <taxon>Campylobacterales</taxon>
        <taxon>Campylobacteraceae</taxon>
        <taxon>Campylobacter</taxon>
    </lineage>
</organism>
<evidence type="ECO:0000259" key="2">
    <source>
        <dbReference type="Pfam" id="PF19778"/>
    </source>
</evidence>
<dbReference type="GO" id="GO:0005524">
    <property type="term" value="F:ATP binding"/>
    <property type="evidence" value="ECO:0007669"/>
    <property type="project" value="InterPro"/>
</dbReference>
<dbReference type="RefSeq" id="WP_021084530.1">
    <property type="nucleotide sequence ID" value="NZ_ANNE01000010.1"/>
</dbReference>